<dbReference type="Proteomes" id="UP000185608">
    <property type="component" value="Chromosome"/>
</dbReference>
<accession>A0A1D8S2M8</accession>
<dbReference type="SUPFAM" id="SSF102705">
    <property type="entry name" value="NIF3 (NGG1p interacting factor 3)-like"/>
    <property type="match status" value="1"/>
</dbReference>
<evidence type="ECO:0000256" key="3">
    <source>
        <dbReference type="PIRSR" id="PIRSR602678-1"/>
    </source>
</evidence>
<dbReference type="Gene3D" id="3.40.1390.30">
    <property type="entry name" value="NIF3 (NGG1p interacting factor 3)-like"/>
    <property type="match status" value="2"/>
</dbReference>
<sequence>MEASVLYDRLDEELAVEEYADVDASANGLQVGSGAGAVDRVAVAVDGVQATFEAAADWDADAMVVHHGLSWGGIDRITGRTYDRVAALVENDIDLYAVHLPLDGHPQYGNAAGLADRLNLGNRAPFGRLGPVTVGQQGWLQQPASPAALHETLEDLLDHGGQGVRLLDFGPEEIESVAILTGSGTDWLDEAVAADVDAYVTGEPEGKLYHMAREAGVNVFLGGHYGTETFGVRALADLIAEWGPETAFLDEPTGL</sequence>
<dbReference type="PANTHER" id="PTHR13799:SF14">
    <property type="entry name" value="GTP CYCLOHYDROLASE 1 TYPE 2 HOMOLOG"/>
    <property type="match status" value="1"/>
</dbReference>
<dbReference type="EMBL" id="CP016070">
    <property type="protein sequence ID" value="AOW79617.1"/>
    <property type="molecule type" value="Genomic_DNA"/>
</dbReference>
<evidence type="ECO:0000256" key="1">
    <source>
        <dbReference type="ARBA" id="ARBA00006964"/>
    </source>
</evidence>
<dbReference type="PATRIC" id="fig|1855411.3.peg.415"/>
<dbReference type="STRING" id="1873524.HSR6_0402"/>
<dbReference type="PANTHER" id="PTHR13799">
    <property type="entry name" value="NGG1 INTERACTING FACTOR 3"/>
    <property type="match status" value="1"/>
</dbReference>
<dbReference type="Pfam" id="PF01784">
    <property type="entry name" value="DUF34_NIF3"/>
    <property type="match status" value="1"/>
</dbReference>
<dbReference type="InterPro" id="IPR036069">
    <property type="entry name" value="DUF34/NIF3_sf"/>
</dbReference>
<dbReference type="GeneID" id="29828429"/>
<gene>
    <name evidence="4" type="ORF">HTSR_0417</name>
</gene>
<feature type="binding site" evidence="3">
    <location>
        <position position="224"/>
    </location>
    <ligand>
        <name>a divalent metal cation</name>
        <dbReference type="ChEBI" id="CHEBI:60240"/>
        <label>1</label>
    </ligand>
</feature>
<dbReference type="AlphaFoldDB" id="A0A1D8S2M8"/>
<dbReference type="GO" id="GO:0046872">
    <property type="term" value="F:metal ion binding"/>
    <property type="evidence" value="ECO:0007669"/>
    <property type="project" value="UniProtKB-KW"/>
</dbReference>
<feature type="binding site" evidence="3">
    <location>
        <position position="67"/>
    </location>
    <ligand>
        <name>a divalent metal cation</name>
        <dbReference type="ChEBI" id="CHEBI:60240"/>
        <label>1</label>
    </ligand>
</feature>
<evidence type="ECO:0000313" key="5">
    <source>
        <dbReference type="Proteomes" id="UP000185608"/>
    </source>
</evidence>
<evidence type="ECO:0000313" key="4">
    <source>
        <dbReference type="EMBL" id="AOW79617.1"/>
    </source>
</evidence>
<reference evidence="4 5" key="1">
    <citation type="submission" date="2016-06" db="EMBL/GenBank/DDBJ databases">
        <title>Discovery of anaerobic lithoheterotrophic haloarchaeon capable of sulfur respiration by hydrogen and formate.</title>
        <authorList>
            <person name="Sorokin D.Y."/>
            <person name="Kublanov I.V."/>
            <person name="Roman P."/>
            <person name="Sinninghe Damste J.S."/>
            <person name="Golyshin P.N."/>
            <person name="Rojo D."/>
            <person name="Ciordia S."/>
            <person name="Mena Md.C."/>
            <person name="Ferrer M."/>
            <person name="Smedile F."/>
            <person name="Messina E."/>
            <person name="La Cono V."/>
            <person name="Yakimov M.M."/>
        </authorList>
    </citation>
    <scope>NUCLEOTIDE SEQUENCE [LARGE SCALE GENOMIC DNA]</scope>
    <source>
        <strain evidence="4 5">HTSR1</strain>
    </source>
</reference>
<feature type="binding site" evidence="3">
    <location>
        <position position="103"/>
    </location>
    <ligand>
        <name>a divalent metal cation</name>
        <dbReference type="ChEBI" id="CHEBI:60240"/>
        <label>1</label>
    </ligand>
</feature>
<dbReference type="GO" id="GO:0005737">
    <property type="term" value="C:cytoplasm"/>
    <property type="evidence" value="ECO:0007669"/>
    <property type="project" value="TreeGrafter"/>
</dbReference>
<dbReference type="FunFam" id="3.40.1390.30:FF:000001">
    <property type="entry name" value="GTP cyclohydrolase 1 type 2"/>
    <property type="match status" value="1"/>
</dbReference>
<evidence type="ECO:0000256" key="2">
    <source>
        <dbReference type="ARBA" id="ARBA00022723"/>
    </source>
</evidence>
<feature type="binding site" evidence="3">
    <location>
        <position position="66"/>
    </location>
    <ligand>
        <name>a divalent metal cation</name>
        <dbReference type="ChEBI" id="CHEBI:60240"/>
        <label>1</label>
    </ligand>
</feature>
<keyword evidence="2 3" id="KW-0479">Metal-binding</keyword>
<dbReference type="KEGG" id="halh:HTSR_0417"/>
<name>A0A1D8S2M8_9EURY</name>
<dbReference type="InterPro" id="IPR002678">
    <property type="entry name" value="DUF34/NIF3"/>
</dbReference>
<organism evidence="4 5">
    <name type="scientific">Halodesulfurarchaeum formicicum</name>
    <dbReference type="NCBI Taxonomy" id="1873524"/>
    <lineage>
        <taxon>Archaea</taxon>
        <taxon>Methanobacteriati</taxon>
        <taxon>Methanobacteriota</taxon>
        <taxon>Stenosarchaea group</taxon>
        <taxon>Halobacteria</taxon>
        <taxon>Halobacteriales</taxon>
        <taxon>Halobacteriaceae</taxon>
        <taxon>Halodesulfurarchaeum</taxon>
    </lineage>
</organism>
<comment type="similarity">
    <text evidence="1">Belongs to the GTP cyclohydrolase I type 2/NIF3 family.</text>
</comment>
<dbReference type="RefSeq" id="WP_070364373.1">
    <property type="nucleotide sequence ID" value="NZ_CP016070.1"/>
</dbReference>
<dbReference type="NCBIfam" id="TIGR00486">
    <property type="entry name" value="YbgI_SA1388"/>
    <property type="match status" value="1"/>
</dbReference>
<proteinExistence type="inferred from homology"/>
<protein>
    <submittedName>
        <fullName evidence="4">Dinuclear metal center protein, YbgI/SA1388 family</fullName>
    </submittedName>
</protein>
<feature type="binding site" evidence="3">
    <location>
        <position position="228"/>
    </location>
    <ligand>
        <name>a divalent metal cation</name>
        <dbReference type="ChEBI" id="CHEBI:60240"/>
        <label>1</label>
    </ligand>
</feature>